<feature type="transmembrane region" description="Helical" evidence="1">
    <location>
        <begin position="121"/>
        <end position="141"/>
    </location>
</feature>
<proteinExistence type="predicted"/>
<dbReference type="EMBL" id="KQ419957">
    <property type="protein sequence ID" value="KOF81875.1"/>
    <property type="molecule type" value="Genomic_DNA"/>
</dbReference>
<feature type="transmembrane region" description="Helical" evidence="1">
    <location>
        <begin position="96"/>
        <end position="114"/>
    </location>
</feature>
<evidence type="ECO:0000256" key="1">
    <source>
        <dbReference type="SAM" id="Phobius"/>
    </source>
</evidence>
<feature type="transmembrane region" description="Helical" evidence="1">
    <location>
        <begin position="33"/>
        <end position="53"/>
    </location>
</feature>
<dbReference type="AlphaFoldDB" id="A0A0L8GZ67"/>
<keyword evidence="1" id="KW-1133">Transmembrane helix</keyword>
<gene>
    <name evidence="2" type="ORF">OCBIM_22026021mg</name>
</gene>
<evidence type="ECO:0000313" key="2">
    <source>
        <dbReference type="EMBL" id="KOF81875.1"/>
    </source>
</evidence>
<name>A0A0L8GZ67_OCTBM</name>
<organism evidence="2">
    <name type="scientific">Octopus bimaculoides</name>
    <name type="common">California two-spotted octopus</name>
    <dbReference type="NCBI Taxonomy" id="37653"/>
    <lineage>
        <taxon>Eukaryota</taxon>
        <taxon>Metazoa</taxon>
        <taxon>Spiralia</taxon>
        <taxon>Lophotrochozoa</taxon>
        <taxon>Mollusca</taxon>
        <taxon>Cephalopoda</taxon>
        <taxon>Coleoidea</taxon>
        <taxon>Octopodiformes</taxon>
        <taxon>Octopoda</taxon>
        <taxon>Incirrata</taxon>
        <taxon>Octopodidae</taxon>
        <taxon>Octopus</taxon>
    </lineage>
</organism>
<feature type="transmembrane region" description="Helical" evidence="1">
    <location>
        <begin position="7"/>
        <end position="27"/>
    </location>
</feature>
<keyword evidence="1" id="KW-0472">Membrane</keyword>
<keyword evidence="1" id="KW-0812">Transmembrane</keyword>
<feature type="transmembrane region" description="Helical" evidence="1">
    <location>
        <begin position="65"/>
        <end position="90"/>
    </location>
</feature>
<sequence>MVVGYLFCLFLLLIFCPYHLLLLVWVLLLTLALLLLVVIVANAAIIAASAICCPSPLDFSIVANVVIVVELPFLPSLLTSLSLLLMLFVLPRVNHVANTVLIVASAVVVARVVVIVPINFVASFIANVFVLFLESLLLLLMSETWSGFTSYLPFTFYLHPATWVWQTLEFNTVK</sequence>
<protein>
    <submittedName>
        <fullName evidence="2">Uncharacterized protein</fullName>
    </submittedName>
</protein>
<accession>A0A0L8GZ67</accession>
<reference evidence="2" key="1">
    <citation type="submission" date="2015-07" db="EMBL/GenBank/DDBJ databases">
        <title>MeaNS - Measles Nucleotide Surveillance Program.</title>
        <authorList>
            <person name="Tran T."/>
            <person name="Druce J."/>
        </authorList>
    </citation>
    <scope>NUCLEOTIDE SEQUENCE</scope>
    <source>
        <strain evidence="2">UCB-OBI-ISO-001</strain>
        <tissue evidence="2">Gonad</tissue>
    </source>
</reference>